<dbReference type="EMBL" id="MK372342">
    <property type="protein sequence ID" value="QAU04409.1"/>
    <property type="molecule type" value="Genomic_DNA"/>
</dbReference>
<protein>
    <submittedName>
        <fullName evidence="1">Uncharacterized protein</fullName>
    </submittedName>
</protein>
<organism evidence="1 2">
    <name type="scientific">Escherichia phage vB_EcoS_IME542</name>
    <dbReference type="NCBI Taxonomy" id="2507711"/>
    <lineage>
        <taxon>Viruses</taxon>
        <taxon>Duplodnaviria</taxon>
        <taxon>Heunggongvirae</taxon>
        <taxon>Uroviricota</taxon>
        <taxon>Caudoviricetes</taxon>
        <taxon>Drexlerviridae</taxon>
        <taxon>Braunvirinae</taxon>
        <taxon>Christensenvirus</taxon>
        <taxon>Christensenvirus IME542</taxon>
    </lineage>
</organism>
<evidence type="ECO:0000313" key="1">
    <source>
        <dbReference type="EMBL" id="QAU04409.1"/>
    </source>
</evidence>
<keyword evidence="2" id="KW-1185">Reference proteome</keyword>
<accession>A0A410T642</accession>
<dbReference type="GeneID" id="55016491"/>
<evidence type="ECO:0000313" key="2">
    <source>
        <dbReference type="Proteomes" id="UP000289271"/>
    </source>
</evidence>
<proteinExistence type="predicted"/>
<dbReference type="KEGG" id="vg:55016491"/>
<dbReference type="RefSeq" id="YP_009824908.1">
    <property type="nucleotide sequence ID" value="NC_048208.1"/>
</dbReference>
<reference evidence="1 2" key="1">
    <citation type="submission" date="2019-01" db="EMBL/GenBank/DDBJ databases">
        <title>The whole genome sequence of IME542.</title>
        <authorList>
            <person name="Li P."/>
            <person name="Tong Y."/>
            <person name="Wang J."/>
        </authorList>
    </citation>
    <scope>NUCLEOTIDE SEQUENCE [LARGE SCALE GENOMIC DNA]</scope>
</reference>
<sequence length="62" mass="7102">MSYSKIYVVYGYNIGDEDSISVIAFPTRCDAESFVNSMNCNDKMAFDEYDFEEIDFADTTRG</sequence>
<name>A0A410T642_9CAUD</name>
<dbReference type="Proteomes" id="UP000289271">
    <property type="component" value="Segment"/>
</dbReference>